<dbReference type="GO" id="GO:0030334">
    <property type="term" value="P:regulation of cell migration"/>
    <property type="evidence" value="ECO:0007669"/>
    <property type="project" value="TreeGrafter"/>
</dbReference>
<dbReference type="Ensembl" id="ENSDLAT00005020978.2">
    <property type="protein sequence ID" value="ENSDLAP00005019517.1"/>
    <property type="gene ID" value="ENSDLAG00005009212.2"/>
</dbReference>
<evidence type="ECO:0000256" key="1">
    <source>
        <dbReference type="ARBA" id="ARBA00004245"/>
    </source>
</evidence>
<dbReference type="PANTHER" id="PTHR12021:SF3">
    <property type="entry name" value="THYMOSIN BETA-4-LIKE"/>
    <property type="match status" value="1"/>
</dbReference>
<dbReference type="GO" id="GO:0005856">
    <property type="term" value="C:cytoskeleton"/>
    <property type="evidence" value="ECO:0007669"/>
    <property type="project" value="UniProtKB-SubCell"/>
</dbReference>
<dbReference type="AlphaFoldDB" id="A0A8C4EIT3"/>
<protein>
    <submittedName>
        <fullName evidence="8">Uncharacterized protein</fullName>
    </submittedName>
</protein>
<evidence type="ECO:0000313" key="9">
    <source>
        <dbReference type="Proteomes" id="UP000694389"/>
    </source>
</evidence>
<dbReference type="InterPro" id="IPR038386">
    <property type="entry name" value="Beta-thymosin_sf"/>
</dbReference>
<evidence type="ECO:0000256" key="5">
    <source>
        <dbReference type="ARBA" id="ARBA00023212"/>
    </source>
</evidence>
<evidence type="ECO:0000256" key="2">
    <source>
        <dbReference type="ARBA" id="ARBA00009511"/>
    </source>
</evidence>
<sequence length="45" mass="5154">IHLLKMSDNPVTKEVETFNKSKLRKTATEEKNHMPTKDGKKSKGK</sequence>
<keyword evidence="4" id="KW-0009">Actin-binding</keyword>
<evidence type="ECO:0000256" key="4">
    <source>
        <dbReference type="ARBA" id="ARBA00023203"/>
    </source>
</evidence>
<keyword evidence="9" id="KW-1185">Reference proteome</keyword>
<accession>A0A8C4EIT3</accession>
<dbReference type="PANTHER" id="PTHR12021">
    <property type="entry name" value="THYMOSIN BETA"/>
    <property type="match status" value="1"/>
</dbReference>
<keyword evidence="5" id="KW-0206">Cytoskeleton</keyword>
<dbReference type="Proteomes" id="UP000694389">
    <property type="component" value="Unassembled WGS sequence"/>
</dbReference>
<reference evidence="8" key="2">
    <citation type="submission" date="2025-09" db="UniProtKB">
        <authorList>
            <consortium name="Ensembl"/>
        </authorList>
    </citation>
    <scope>IDENTIFICATION</scope>
</reference>
<dbReference type="InterPro" id="IPR001152">
    <property type="entry name" value="Beta-thymosin"/>
</dbReference>
<proteinExistence type="inferred from homology"/>
<feature type="compositionally biased region" description="Basic and acidic residues" evidence="7">
    <location>
        <begin position="26"/>
        <end position="45"/>
    </location>
</feature>
<evidence type="ECO:0000256" key="6">
    <source>
        <dbReference type="ARBA" id="ARBA00025497"/>
    </source>
</evidence>
<organism evidence="8 9">
    <name type="scientific">Dicentrarchus labrax</name>
    <name type="common">European seabass</name>
    <name type="synonym">Morone labrax</name>
    <dbReference type="NCBI Taxonomy" id="13489"/>
    <lineage>
        <taxon>Eukaryota</taxon>
        <taxon>Metazoa</taxon>
        <taxon>Chordata</taxon>
        <taxon>Craniata</taxon>
        <taxon>Vertebrata</taxon>
        <taxon>Euteleostomi</taxon>
        <taxon>Actinopterygii</taxon>
        <taxon>Neopterygii</taxon>
        <taxon>Teleostei</taxon>
        <taxon>Neoteleostei</taxon>
        <taxon>Acanthomorphata</taxon>
        <taxon>Eupercaria</taxon>
        <taxon>Moronidae</taxon>
        <taxon>Dicentrarchus</taxon>
    </lineage>
</organism>
<evidence type="ECO:0000313" key="8">
    <source>
        <dbReference type="Ensembl" id="ENSDLAP00005019517.1"/>
    </source>
</evidence>
<evidence type="ECO:0000256" key="7">
    <source>
        <dbReference type="SAM" id="MobiDB-lite"/>
    </source>
</evidence>
<comment type="function">
    <text evidence="6">Plays an important role in the organization of the cytoskeleton. Binds to and sequesters actin monomers (G actin) and therefore inhibits actin polymerization.</text>
</comment>
<keyword evidence="3" id="KW-0963">Cytoplasm</keyword>
<dbReference type="GO" id="GO:0005737">
    <property type="term" value="C:cytoplasm"/>
    <property type="evidence" value="ECO:0007669"/>
    <property type="project" value="TreeGrafter"/>
</dbReference>
<comment type="subcellular location">
    <subcellularLocation>
        <location evidence="1">Cytoplasm</location>
        <location evidence="1">Cytoskeleton</location>
    </subcellularLocation>
</comment>
<reference evidence="8" key="1">
    <citation type="submission" date="2025-08" db="UniProtKB">
        <authorList>
            <consortium name="Ensembl"/>
        </authorList>
    </citation>
    <scope>IDENTIFICATION</scope>
</reference>
<dbReference type="Pfam" id="PF01290">
    <property type="entry name" value="Thymosin"/>
    <property type="match status" value="1"/>
</dbReference>
<dbReference type="Gene3D" id="1.20.5.520">
    <property type="entry name" value="Single helix bin"/>
    <property type="match status" value="1"/>
</dbReference>
<comment type="similarity">
    <text evidence="2">Belongs to the thymosin beta family.</text>
</comment>
<name>A0A8C4EIT3_DICLA</name>
<evidence type="ECO:0000256" key="3">
    <source>
        <dbReference type="ARBA" id="ARBA00022490"/>
    </source>
</evidence>
<dbReference type="GeneTree" id="ENSGT01140000285818"/>
<feature type="region of interest" description="Disordered" evidence="7">
    <location>
        <begin position="15"/>
        <end position="45"/>
    </location>
</feature>
<dbReference type="GO" id="GO:0007015">
    <property type="term" value="P:actin filament organization"/>
    <property type="evidence" value="ECO:0007669"/>
    <property type="project" value="InterPro"/>
</dbReference>
<dbReference type="GO" id="GO:0003785">
    <property type="term" value="F:actin monomer binding"/>
    <property type="evidence" value="ECO:0007669"/>
    <property type="project" value="InterPro"/>
</dbReference>